<dbReference type="PANTHER" id="PTHR42776:SF27">
    <property type="entry name" value="DIPEPTIDYL PEPTIDASE FAMILY MEMBER 6"/>
    <property type="match status" value="1"/>
</dbReference>
<reference evidence="4" key="1">
    <citation type="submission" date="2011-03" db="EMBL/GenBank/DDBJ databases">
        <authorList>
            <person name="Voget S."/>
            <person name="Streit W.R."/>
            <person name="Jaeger K.E."/>
            <person name="Daniel R."/>
        </authorList>
    </citation>
    <scope>NUCLEOTIDE SEQUENCE [LARGE SCALE GENOMIC DNA]</scope>
    <source>
        <strain evidence="4">PG1</strain>
    </source>
</reference>
<dbReference type="SUPFAM" id="SSF53474">
    <property type="entry name" value="alpha/beta-Hydrolases"/>
    <property type="match status" value="1"/>
</dbReference>
<evidence type="ECO:0000313" key="3">
    <source>
        <dbReference type="EMBL" id="AJK49265.1"/>
    </source>
</evidence>
<feature type="domain" description="Peptidase S9 prolyl oligopeptidase catalytic" evidence="2">
    <location>
        <begin position="414"/>
        <end position="628"/>
    </location>
</feature>
<dbReference type="OrthoDB" id="4269629at2"/>
<dbReference type="RefSeq" id="WP_042627758.1">
    <property type="nucleotide sequence ID" value="NZ_BSTO01000001.1"/>
</dbReference>
<gene>
    <name evidence="3" type="ORF">BGL_2c11870</name>
</gene>
<dbReference type="Pfam" id="PF00326">
    <property type="entry name" value="Peptidase_S9"/>
    <property type="match status" value="1"/>
</dbReference>
<reference evidence="3 4" key="2">
    <citation type="journal article" date="2016" name="Appl. Microbiol. Biotechnol.">
        <title>Mutations improving production and secretion of extracellular lipase by Burkholderia glumae PG1.</title>
        <authorList>
            <person name="Knapp A."/>
            <person name="Voget S."/>
            <person name="Gao R."/>
            <person name="Zaburannyi N."/>
            <person name="Krysciak D."/>
            <person name="Breuer M."/>
            <person name="Hauer B."/>
            <person name="Streit W.R."/>
            <person name="Muller R."/>
            <person name="Daniel R."/>
            <person name="Jaeger K.E."/>
        </authorList>
    </citation>
    <scope>NUCLEOTIDE SEQUENCE [LARGE SCALE GENOMIC DNA]</scope>
    <source>
        <strain evidence="3 4">PG1</strain>
    </source>
</reference>
<dbReference type="InterPro" id="IPR001375">
    <property type="entry name" value="Peptidase_S9_cat"/>
</dbReference>
<dbReference type="SUPFAM" id="SSF82171">
    <property type="entry name" value="DPP6 N-terminal domain-like"/>
    <property type="match status" value="1"/>
</dbReference>
<dbReference type="GO" id="GO:0004252">
    <property type="term" value="F:serine-type endopeptidase activity"/>
    <property type="evidence" value="ECO:0007669"/>
    <property type="project" value="TreeGrafter"/>
</dbReference>
<dbReference type="EMBL" id="CP002581">
    <property type="protein sequence ID" value="AJK49265.1"/>
    <property type="molecule type" value="Genomic_DNA"/>
</dbReference>
<dbReference type="InterPro" id="IPR029058">
    <property type="entry name" value="AB_hydrolase_fold"/>
</dbReference>
<accession>A0A0B6S7L0</accession>
<name>A0A0B6S7L0_BURPL</name>
<evidence type="ECO:0000259" key="2">
    <source>
        <dbReference type="Pfam" id="PF00326"/>
    </source>
</evidence>
<sequence length="633" mass="70642">MEPTPQRAAGATPAVKRHDVRDFFRRPERTGFQLSPDGRHLSFLARHAGRLNLFVQAVDERGRVHGEPRVLTNESARDVPGHVWKGNDRVLYVKDFGGDENYHVLSVPIDGGPAVDLTPYDGVRASIVDGLIDDDRHILLSHNRRDATVFDVLRVDVTTGEASVIAENPGNILGWMTDHAGRLRVAVSSDGVNQTLLYRDEESEPFRALATTNFRETLAPIFFTFDDRRLYVLSNRGRDRVAIFEFDPQTGLEGTLLFEHPEVDVKGMSFSRERRVLTTAWYEDDRIRAHHFDAQVANLYADLDARLPGGESSIASLTRDESRMLVRNARDLSPGAVWFYDVGSRELTRIEDLTPWLDPADMAPMRPIEYTSRDGLRIHGYLTLPAGVEPDAPGAAKLPLVVNPHGGPWARDHWGFNPEVQLLANRGYAVLQMNFRGSIGYGRAFWEASFGQWGRAMQDDIDDGVDWLVGQGLVDPARIAIYGASYGGYATLAGVAFTPERYAAAVDYVGVSNLFTLLESMPPYWKPLLEMMYEQIGNPNTEAGRQALHDASPLFFADRIVTPLFVAQGANDPRVKQAESDQIVAALRERGVDVQYMLKADEGHGFANEENQYEFYEAMIAFLDAHLGAVREG</sequence>
<protein>
    <submittedName>
        <fullName evidence="3">Peptidase S9, prolyl oligopeptidase containing active site region</fullName>
    </submittedName>
</protein>
<dbReference type="KEGG" id="bpla:bpln_2g12710"/>
<proteinExistence type="predicted"/>
<dbReference type="Gene3D" id="2.120.10.30">
    <property type="entry name" value="TolB, C-terminal domain"/>
    <property type="match status" value="1"/>
</dbReference>
<dbReference type="AlphaFoldDB" id="A0A0B6S7L0"/>
<dbReference type="GO" id="GO:0006508">
    <property type="term" value="P:proteolysis"/>
    <property type="evidence" value="ECO:0007669"/>
    <property type="project" value="InterPro"/>
</dbReference>
<dbReference type="InterPro" id="IPR011042">
    <property type="entry name" value="6-blade_b-propeller_TolB-like"/>
</dbReference>
<keyword evidence="4" id="KW-1185">Reference proteome</keyword>
<organism evidence="3 4">
    <name type="scientific">Burkholderia plantarii</name>
    <dbReference type="NCBI Taxonomy" id="41899"/>
    <lineage>
        <taxon>Bacteria</taxon>
        <taxon>Pseudomonadati</taxon>
        <taxon>Pseudomonadota</taxon>
        <taxon>Betaproteobacteria</taxon>
        <taxon>Burkholderiales</taxon>
        <taxon>Burkholderiaceae</taxon>
        <taxon>Burkholderia</taxon>
    </lineage>
</organism>
<dbReference type="PANTHER" id="PTHR42776">
    <property type="entry name" value="SERINE PEPTIDASE S9 FAMILY MEMBER"/>
    <property type="match status" value="1"/>
</dbReference>
<dbReference type="Gene3D" id="3.40.50.1820">
    <property type="entry name" value="alpha/beta hydrolase"/>
    <property type="match status" value="1"/>
</dbReference>
<evidence type="ECO:0000256" key="1">
    <source>
        <dbReference type="ARBA" id="ARBA00022801"/>
    </source>
</evidence>
<dbReference type="KEGG" id="bgp:BGL_2c11870"/>
<evidence type="ECO:0000313" key="4">
    <source>
        <dbReference type="Proteomes" id="UP000031838"/>
    </source>
</evidence>
<dbReference type="Proteomes" id="UP000031838">
    <property type="component" value="Chromosome 2"/>
</dbReference>
<keyword evidence="1" id="KW-0378">Hydrolase</keyword>
<dbReference type="HOGENOM" id="CLU_008615_3_1_4"/>